<sequence>MVKQLLAVLALAVITVAPLQAHEDEHHKSKHGGVMVESGHHHLEVVAKDGTLEIHVIGEDGKPEDVTGAKAKATILSDGKKVDVPLSSASDGVLKGAGAFKASKGATIIVTLSMDGHKPEQARVKLD</sequence>
<evidence type="ECO:0000313" key="2">
    <source>
        <dbReference type="EMBL" id="CPR21727.1"/>
    </source>
</evidence>
<dbReference type="Proteomes" id="UP000033187">
    <property type="component" value="Chromosome 1"/>
</dbReference>
<dbReference type="KEGG" id="fiy:BN1229_v1_3176"/>
<keyword evidence="3" id="KW-1185">Reference proteome</keyword>
<proteinExistence type="predicted"/>
<keyword evidence="1" id="KW-0732">Signal</keyword>
<evidence type="ECO:0000256" key="1">
    <source>
        <dbReference type="SAM" id="SignalP"/>
    </source>
</evidence>
<feature type="signal peptide" evidence="1">
    <location>
        <begin position="1"/>
        <end position="21"/>
    </location>
</feature>
<name>A0A0D6JIF7_9HYPH</name>
<dbReference type="OrthoDB" id="7933736at2"/>
<dbReference type="EMBL" id="LN829119">
    <property type="protein sequence ID" value="CPR21727.1"/>
    <property type="molecule type" value="Genomic_DNA"/>
</dbReference>
<protein>
    <submittedName>
        <fullName evidence="2">Uncharacterized protein</fullName>
    </submittedName>
</protein>
<organism evidence="2 3">
    <name type="scientific">Candidatus Filomicrobium marinum</name>
    <dbReference type="NCBI Taxonomy" id="1608628"/>
    <lineage>
        <taxon>Bacteria</taxon>
        <taxon>Pseudomonadati</taxon>
        <taxon>Pseudomonadota</taxon>
        <taxon>Alphaproteobacteria</taxon>
        <taxon>Hyphomicrobiales</taxon>
        <taxon>Hyphomicrobiaceae</taxon>
        <taxon>Filomicrobium</taxon>
    </lineage>
</organism>
<accession>A0A0D6JIF7</accession>
<feature type="chain" id="PRO_5002306405" evidence="1">
    <location>
        <begin position="22"/>
        <end position="127"/>
    </location>
</feature>
<dbReference type="AlphaFoldDB" id="A0A0D6JIF7"/>
<gene>
    <name evidence="2" type="ORF">YBN1229_v1_3176</name>
</gene>
<dbReference type="KEGG" id="fil:BN1229_v1_2736"/>
<dbReference type="RefSeq" id="WP_046478547.1">
    <property type="nucleotide sequence ID" value="NZ_LN829118.1"/>
</dbReference>
<reference evidence="3" key="1">
    <citation type="submission" date="2015-02" db="EMBL/GenBank/DDBJ databases">
        <authorList>
            <person name="Chooi Y.-H."/>
        </authorList>
    </citation>
    <scope>NUCLEOTIDE SEQUENCE [LARGE SCALE GENOMIC DNA]</scope>
    <source>
        <strain evidence="3">strain Y</strain>
    </source>
</reference>
<evidence type="ECO:0000313" key="3">
    <source>
        <dbReference type="Proteomes" id="UP000033187"/>
    </source>
</evidence>